<organism evidence="1 2">
    <name type="scientific">Saccharothrix texasensis</name>
    <dbReference type="NCBI Taxonomy" id="103734"/>
    <lineage>
        <taxon>Bacteria</taxon>
        <taxon>Bacillati</taxon>
        <taxon>Actinomycetota</taxon>
        <taxon>Actinomycetes</taxon>
        <taxon>Pseudonocardiales</taxon>
        <taxon>Pseudonocardiaceae</taxon>
        <taxon>Saccharothrix</taxon>
    </lineage>
</organism>
<dbReference type="AlphaFoldDB" id="A0A3N1GXY9"/>
<keyword evidence="2" id="KW-1185">Reference proteome</keyword>
<sequence>MMNAHLNIYFEYLRRASWSMTRVVVENDGDNVSLSVEATSPGEGLVLRLRFSGVTGLRLQQSEGFSLDLQIIDMTSDGWEGLRYKVTDPEHDILAFWCEDVQVDTL</sequence>
<gene>
    <name evidence="1" type="ORF">EDD40_0325</name>
</gene>
<reference evidence="1 2" key="1">
    <citation type="submission" date="2018-11" db="EMBL/GenBank/DDBJ databases">
        <title>Sequencing the genomes of 1000 actinobacteria strains.</title>
        <authorList>
            <person name="Klenk H.-P."/>
        </authorList>
    </citation>
    <scope>NUCLEOTIDE SEQUENCE [LARGE SCALE GENOMIC DNA]</scope>
    <source>
        <strain evidence="1 2">DSM 44231</strain>
    </source>
</reference>
<dbReference type="Proteomes" id="UP000268727">
    <property type="component" value="Unassembled WGS sequence"/>
</dbReference>
<comment type="caution">
    <text evidence="1">The sequence shown here is derived from an EMBL/GenBank/DDBJ whole genome shotgun (WGS) entry which is preliminary data.</text>
</comment>
<protein>
    <recommendedName>
        <fullName evidence="3">Immunity protein 50 of polymorphic toxin system</fullName>
    </recommendedName>
</protein>
<dbReference type="EMBL" id="RJKM01000001">
    <property type="protein sequence ID" value="ROP35108.1"/>
    <property type="molecule type" value="Genomic_DNA"/>
</dbReference>
<dbReference type="OrthoDB" id="2735059at2"/>
<dbReference type="RefSeq" id="WP_123741310.1">
    <property type="nucleotide sequence ID" value="NZ_RJKM01000001.1"/>
</dbReference>
<name>A0A3N1GXY9_9PSEU</name>
<evidence type="ECO:0000313" key="2">
    <source>
        <dbReference type="Proteomes" id="UP000268727"/>
    </source>
</evidence>
<evidence type="ECO:0000313" key="1">
    <source>
        <dbReference type="EMBL" id="ROP35108.1"/>
    </source>
</evidence>
<accession>A0A3N1GXY9</accession>
<proteinExistence type="predicted"/>
<evidence type="ECO:0008006" key="3">
    <source>
        <dbReference type="Google" id="ProtNLM"/>
    </source>
</evidence>